<evidence type="ECO:0000259" key="1">
    <source>
        <dbReference type="Pfam" id="PF10091"/>
    </source>
</evidence>
<dbReference type="Proteomes" id="UP000278792">
    <property type="component" value="Unassembled WGS sequence"/>
</dbReference>
<accession>A0A3N3DXH1</accession>
<dbReference type="InterPro" id="IPR019282">
    <property type="entry name" value="Glycoamylase-like_cons_dom"/>
</dbReference>
<name>A0A3N3DXH1_9VIBR</name>
<reference evidence="2 3" key="1">
    <citation type="submission" date="2018-11" db="EMBL/GenBank/DDBJ databases">
        <title>Vibrio ponticus strain CAIM 1751 pathogenic for the snapper Lutjanus guttatus.</title>
        <authorList>
            <person name="Soto-Rodriguez S."/>
            <person name="Lozano-Olvera R."/>
            <person name="Gomez-Gil B."/>
        </authorList>
    </citation>
    <scope>NUCLEOTIDE SEQUENCE [LARGE SCALE GENOMIC DNA]</scope>
    <source>
        <strain evidence="2 3">CAIM 1751</strain>
    </source>
</reference>
<sequence>MPNLEVVMKRISIPFVASTLALMMGCGGSSDSQTSTQLPNHTTITAIELAPHVYPAGFERSLQDNIDYFLDGIGVSSSTHLPYDHVLVNGENIAVSSYTNISTIALYINVLIEMVEANDEKAIARLERVLTQLEAAPKWRGLFYWLYQFENQKLAINQDATASAVDNAITSFTLAGLVGAFENHSNERLNAIADRAEQLLTAQQSGWEALYDSTRGLLRAGWSNKSNDFLGYYIDRKANESRLAPLWAVLVSEGRVPTTVFEDMWLMTGNVELNGNTVNPLLTWDGSYFQAMLPALWLDEASLIPDYQIVTDFSRVHATYADKYNIPFVSASATVADGYAAYGLESVSESYRKFGHSIETGTTGSPHTLALYYMINETDALNRLNKLKQDNPQIETSAGWVDAINDQGEVSRKVIGLDQGMFVGAFIAESIRDNVYRYLASRNYQATLELMYDDFVADENLSATP</sequence>
<dbReference type="Gene3D" id="1.50.10.140">
    <property type="match status" value="1"/>
</dbReference>
<evidence type="ECO:0000313" key="3">
    <source>
        <dbReference type="Proteomes" id="UP000278792"/>
    </source>
</evidence>
<comment type="caution">
    <text evidence="2">The sequence shown here is derived from an EMBL/GenBank/DDBJ whole genome shotgun (WGS) entry which is preliminary data.</text>
</comment>
<evidence type="ECO:0000313" key="2">
    <source>
        <dbReference type="EMBL" id="ROV59224.1"/>
    </source>
</evidence>
<protein>
    <recommendedName>
        <fullName evidence="1">Glycoamylase-like domain-containing protein</fullName>
    </recommendedName>
</protein>
<dbReference type="EMBL" id="RKIK01000048">
    <property type="protein sequence ID" value="ROV59224.1"/>
    <property type="molecule type" value="Genomic_DNA"/>
</dbReference>
<organism evidence="2 3">
    <name type="scientific">Vibrio ponticus</name>
    <dbReference type="NCBI Taxonomy" id="265668"/>
    <lineage>
        <taxon>Bacteria</taxon>
        <taxon>Pseudomonadati</taxon>
        <taxon>Pseudomonadota</taxon>
        <taxon>Gammaproteobacteria</taxon>
        <taxon>Vibrionales</taxon>
        <taxon>Vibrionaceae</taxon>
        <taxon>Vibrio</taxon>
    </lineage>
</organism>
<gene>
    <name evidence="2" type="ORF">EGH82_14695</name>
</gene>
<dbReference type="AlphaFoldDB" id="A0A3N3DXH1"/>
<feature type="domain" description="Glycoamylase-like" evidence="1">
    <location>
        <begin position="234"/>
        <end position="423"/>
    </location>
</feature>
<proteinExistence type="predicted"/>
<dbReference type="Pfam" id="PF10091">
    <property type="entry name" value="Glycoamylase"/>
    <property type="match status" value="1"/>
</dbReference>